<evidence type="ECO:0000256" key="4">
    <source>
        <dbReference type="ARBA" id="ARBA00022989"/>
    </source>
</evidence>
<dbReference type="Pfam" id="PF03772">
    <property type="entry name" value="Competence"/>
    <property type="match status" value="1"/>
</dbReference>
<feature type="transmembrane region" description="Helical" evidence="6">
    <location>
        <begin position="185"/>
        <end position="206"/>
    </location>
</feature>
<dbReference type="CDD" id="cd07731">
    <property type="entry name" value="ComA-like_MBL-fold"/>
    <property type="match status" value="1"/>
</dbReference>
<dbReference type="SUPFAM" id="SSF56281">
    <property type="entry name" value="Metallo-hydrolase/oxidoreductase"/>
    <property type="match status" value="1"/>
</dbReference>
<dbReference type="AlphaFoldDB" id="R3TQN7"/>
<evidence type="ECO:0000256" key="3">
    <source>
        <dbReference type="ARBA" id="ARBA00022692"/>
    </source>
</evidence>
<dbReference type="Gene3D" id="3.60.15.10">
    <property type="entry name" value="Ribonuclease Z/Hydroxyacylglutathione hydrolase-like"/>
    <property type="match status" value="1"/>
</dbReference>
<organism evidence="8 9">
    <name type="scientific">Enterococcus phoeniculicola ATCC BAA-412</name>
    <dbReference type="NCBI Taxonomy" id="1158610"/>
    <lineage>
        <taxon>Bacteria</taxon>
        <taxon>Bacillati</taxon>
        <taxon>Bacillota</taxon>
        <taxon>Bacilli</taxon>
        <taxon>Lactobacillales</taxon>
        <taxon>Enterococcaceae</taxon>
        <taxon>Enterococcus</taxon>
    </lineage>
</organism>
<feature type="transmembrane region" description="Helical" evidence="6">
    <location>
        <begin position="424"/>
        <end position="441"/>
    </location>
</feature>
<evidence type="ECO:0000256" key="5">
    <source>
        <dbReference type="ARBA" id="ARBA00023136"/>
    </source>
</evidence>
<evidence type="ECO:0000259" key="7">
    <source>
        <dbReference type="SMART" id="SM00849"/>
    </source>
</evidence>
<dbReference type="NCBIfam" id="TIGR00361">
    <property type="entry name" value="ComEC_Rec2"/>
    <property type="match status" value="1"/>
</dbReference>
<dbReference type="InterPro" id="IPR052159">
    <property type="entry name" value="Competence_DNA_uptake"/>
</dbReference>
<dbReference type="InterPro" id="IPR004477">
    <property type="entry name" value="ComEC_N"/>
</dbReference>
<dbReference type="GO" id="GO:0030420">
    <property type="term" value="P:establishment of competence for transformation"/>
    <property type="evidence" value="ECO:0007669"/>
    <property type="project" value="InterPro"/>
</dbReference>
<feature type="transmembrane region" description="Helical" evidence="6">
    <location>
        <begin position="218"/>
        <end position="238"/>
    </location>
</feature>
<evidence type="ECO:0000256" key="2">
    <source>
        <dbReference type="ARBA" id="ARBA00022475"/>
    </source>
</evidence>
<dbReference type="GO" id="GO:0005886">
    <property type="term" value="C:plasma membrane"/>
    <property type="evidence" value="ECO:0007669"/>
    <property type="project" value="UniProtKB-SubCell"/>
</dbReference>
<dbReference type="eggNOG" id="COG2333">
    <property type="taxonomic scope" value="Bacteria"/>
</dbReference>
<dbReference type="NCBIfam" id="TIGR00360">
    <property type="entry name" value="ComEC_N-term"/>
    <property type="match status" value="1"/>
</dbReference>
<dbReference type="eggNOG" id="COG0658">
    <property type="taxonomic scope" value="Bacteria"/>
</dbReference>
<feature type="transmembrane region" description="Helical" evidence="6">
    <location>
        <begin position="258"/>
        <end position="280"/>
    </location>
</feature>
<dbReference type="Proteomes" id="UP000013785">
    <property type="component" value="Unassembled WGS sequence"/>
</dbReference>
<proteinExistence type="predicted"/>
<dbReference type="PATRIC" id="fig|1158610.3.peg.1819"/>
<comment type="subcellular location">
    <subcellularLocation>
        <location evidence="1">Cell membrane</location>
        <topology evidence="1">Multi-pass membrane protein</topology>
    </subcellularLocation>
</comment>
<keyword evidence="2" id="KW-1003">Cell membrane</keyword>
<dbReference type="InterPro" id="IPR035681">
    <property type="entry name" value="ComA-like_MBL"/>
</dbReference>
<sequence length="713" mass="82130">MFTCLFCGFLSFTVASIKVIQQPTPYYGEQENLIQLIPDTLKVSGDLVRFEATIVKNKSQRMNISYFLQSKNEKEAWLEKGIENTGLDVSGKLTKGEVQRNLNGFNARRYQQVTGIVGNFQMDHYQIHPVKRSLTDWFSYYRAKGIQQVENNLSKKSSSYVNALLFNYKNEQFQDIQAIFSVSGLLHLFSLSGMHVQAYFGMLYFFLRRNGFVPNHSFWILVVFSLFLLILSGFGLSVLRAVSSYIVKFYFKKKRVRISSLDCWSLVCLFMLLVQPYLFFQTAGQLTMGLTFIMTVMEDLPIKNKRLRNFCTSIGIGLLSFPIILGTFSEIPVFSGIFTYFISPIFQWFLLPSVIIVFFFSFSPNWFHLPLLLFDSSLTLLEKIIQLSGSFTIRSGQLQFWQIIPLFVLGLFTWQFLCQKRWRLFSVCFFLFLIPTVAKYIDPTGMIAFVDVGQGDSIYFQSPFHQEIILLDTGGKLTFEKESWQKRRQKNASEYQLIPFLKSQGVTKIDRLILTHGDQDHMGEWLTVAQNFQIDQLIIPIGMKRKPKIEKGIRLLQEKGTKVLEMKKGQTITGEFQFSVLSPEIITDGGNEDSLVLGLNKNNHRFLFTGDLGKTGEQNLMENYPNLQTDILKVGHHGSKNSSGESFIQAIKPKISVISSGKENRFGHPNQEVLSILTNEKSTIFRTDLQGMIYYQWWGKRSNEEFDYLIKED</sequence>
<dbReference type="SMART" id="SM00849">
    <property type="entry name" value="Lactamase_B"/>
    <property type="match status" value="1"/>
</dbReference>
<dbReference type="PANTHER" id="PTHR30619:SF1">
    <property type="entry name" value="RECOMBINATION PROTEIN 2"/>
    <property type="match status" value="1"/>
</dbReference>
<reference evidence="8 9" key="1">
    <citation type="submission" date="2013-02" db="EMBL/GenBank/DDBJ databases">
        <title>The Genome Sequence of Enterococcus phoeniculicola BAA-412.</title>
        <authorList>
            <consortium name="The Broad Institute Genome Sequencing Platform"/>
            <consortium name="The Broad Institute Genome Sequencing Center for Infectious Disease"/>
            <person name="Earl A.M."/>
            <person name="Gilmore M.S."/>
            <person name="Lebreton F."/>
            <person name="Walker B."/>
            <person name="Young S.K."/>
            <person name="Zeng Q."/>
            <person name="Gargeya S."/>
            <person name="Fitzgerald M."/>
            <person name="Haas B."/>
            <person name="Abouelleil A."/>
            <person name="Alvarado L."/>
            <person name="Arachchi H.M."/>
            <person name="Berlin A.M."/>
            <person name="Chapman S.B."/>
            <person name="Dewar J."/>
            <person name="Goldberg J."/>
            <person name="Griggs A."/>
            <person name="Gujja S."/>
            <person name="Hansen M."/>
            <person name="Howarth C."/>
            <person name="Imamovic A."/>
            <person name="Larimer J."/>
            <person name="McCowan C."/>
            <person name="Murphy C."/>
            <person name="Neiman D."/>
            <person name="Pearson M."/>
            <person name="Priest M."/>
            <person name="Roberts A."/>
            <person name="Saif S."/>
            <person name="Shea T."/>
            <person name="Sisk P."/>
            <person name="Sykes S."/>
            <person name="Wortman J."/>
            <person name="Nusbaum C."/>
            <person name="Birren B."/>
        </authorList>
    </citation>
    <scope>NUCLEOTIDE SEQUENCE [LARGE SCALE GENOMIC DNA]</scope>
    <source>
        <strain evidence="8 9">ATCC BAA-412</strain>
    </source>
</reference>
<name>R3TQN7_9ENTE</name>
<evidence type="ECO:0000256" key="6">
    <source>
        <dbReference type="SAM" id="Phobius"/>
    </source>
</evidence>
<feature type="domain" description="Metallo-beta-lactamase" evidence="7">
    <location>
        <begin position="454"/>
        <end position="662"/>
    </location>
</feature>
<keyword evidence="3 6" id="KW-0812">Transmembrane</keyword>
<keyword evidence="5 6" id="KW-0472">Membrane</keyword>
<dbReference type="HOGENOM" id="CLU_010363_2_3_9"/>
<feature type="transmembrane region" description="Helical" evidence="6">
    <location>
        <begin position="337"/>
        <end position="360"/>
    </location>
</feature>
<accession>R3TQN7</accession>
<dbReference type="InterPro" id="IPR004797">
    <property type="entry name" value="Competence_ComEC/Rec2"/>
</dbReference>
<feature type="transmembrane region" description="Helical" evidence="6">
    <location>
        <begin position="399"/>
        <end position="417"/>
    </location>
</feature>
<protein>
    <recommendedName>
        <fullName evidence="7">Metallo-beta-lactamase domain-containing protein</fullName>
    </recommendedName>
</protein>
<dbReference type="InterPro" id="IPR036866">
    <property type="entry name" value="RibonucZ/Hydroxyglut_hydro"/>
</dbReference>
<dbReference type="InterPro" id="IPR001279">
    <property type="entry name" value="Metallo-B-lactamas"/>
</dbReference>
<dbReference type="EMBL" id="AJAT01000015">
    <property type="protein sequence ID" value="EOL43844.1"/>
    <property type="molecule type" value="Genomic_DNA"/>
</dbReference>
<evidence type="ECO:0000313" key="9">
    <source>
        <dbReference type="Proteomes" id="UP000013785"/>
    </source>
</evidence>
<gene>
    <name evidence="8" type="ORF">UC3_01825</name>
</gene>
<dbReference type="PANTHER" id="PTHR30619">
    <property type="entry name" value="DNA INTERNALIZATION/COMPETENCE PROTEIN COMEC/REC2"/>
    <property type="match status" value="1"/>
</dbReference>
<keyword evidence="4 6" id="KW-1133">Transmembrane helix</keyword>
<evidence type="ECO:0000256" key="1">
    <source>
        <dbReference type="ARBA" id="ARBA00004651"/>
    </source>
</evidence>
<comment type="caution">
    <text evidence="8">The sequence shown here is derived from an EMBL/GenBank/DDBJ whole genome shotgun (WGS) entry which is preliminary data.</text>
</comment>
<evidence type="ECO:0000313" key="8">
    <source>
        <dbReference type="EMBL" id="EOL43844.1"/>
    </source>
</evidence>
<dbReference type="Pfam" id="PF00753">
    <property type="entry name" value="Lactamase_B"/>
    <property type="match status" value="1"/>
</dbReference>
<dbReference type="OrthoDB" id="9761531at2"/>
<keyword evidence="9" id="KW-1185">Reference proteome</keyword>
<dbReference type="STRING" id="154621.RV11_GL002072"/>
<dbReference type="RefSeq" id="WP_010768488.1">
    <property type="nucleotide sequence ID" value="NZ_ASWE01000002.1"/>
</dbReference>